<dbReference type="SUPFAM" id="SSF48264">
    <property type="entry name" value="Cytochrome P450"/>
    <property type="match status" value="1"/>
</dbReference>
<dbReference type="CDD" id="cd11064">
    <property type="entry name" value="CYP86A"/>
    <property type="match status" value="1"/>
</dbReference>
<reference evidence="10" key="1">
    <citation type="journal article" date="2019" name="Science">
        <title>Mutation of a bHLH transcription factor allowed almond domestication.</title>
        <authorList>
            <person name="Sanchez-Perez R."/>
            <person name="Pavan S."/>
            <person name="Mazzeo R."/>
            <person name="Moldovan C."/>
            <person name="Aiese Cigliano R."/>
            <person name="Del Cueto J."/>
            <person name="Ricciardi F."/>
            <person name="Lotti C."/>
            <person name="Ricciardi L."/>
            <person name="Dicenta F."/>
            <person name="Lopez-Marques R.L."/>
            <person name="Lindberg Moller B."/>
        </authorList>
    </citation>
    <scope>NUCLEOTIDE SEQUENCE</scope>
</reference>
<evidence type="ECO:0000256" key="5">
    <source>
        <dbReference type="ARBA" id="ARBA00023002"/>
    </source>
</evidence>
<dbReference type="Pfam" id="PF00067">
    <property type="entry name" value="p450"/>
    <property type="match status" value="1"/>
</dbReference>
<evidence type="ECO:0000256" key="6">
    <source>
        <dbReference type="ARBA" id="ARBA00023004"/>
    </source>
</evidence>
<dbReference type="GO" id="GO:0005506">
    <property type="term" value="F:iron ion binding"/>
    <property type="evidence" value="ECO:0007669"/>
    <property type="project" value="InterPro"/>
</dbReference>
<name>A0A5H2Y6Y6_PRUDU</name>
<dbReference type="AlphaFoldDB" id="A0A5H2Y6Y6"/>
<proteinExistence type="inferred from homology"/>
<comment type="cofactor">
    <cofactor evidence="1 8">
        <name>heme</name>
        <dbReference type="ChEBI" id="CHEBI:30413"/>
    </cofactor>
</comment>
<sequence length="521" mass="59094">MSSLPAMSSVMDFLSTPIAISLTVILALLVIRSHTGRLGPENKKRYHPVVTTFLNVLINFSRLHDYMTELAFKNKTYRVLNLFQNYVFTTDPANVEYFLKTNFSNYGRGLYLYTIMSDCLGDGIFAVDGAKWVHQRKVASNELLTKSVRDFSGEVFKTNGVKLARIISEAATSGHAIEIQDLFMKAALDSIVKVLLGIEVDTMYGTNKEAIRFSNAFDVANEMTLYRCVDFSWKIKKLLNIGSEAMLRKSIKVADEFVYNLIKSKTETVANSGDDLHWHWQLKRRDILSRLLESGQTDPKYLRDIIFSLFVAGKDTAASTLTWFIYMVCKHPDIQEKIAQEVREATNLKDNSSIDELADNLTEETLSKMQYLVAALTETSRLYPAVPLNAKVCSSDDTWPDGFSVKKGDIVGYHAYSMGRMKFIWGDYAEEFRPERWLDENGLVQQESSFKLIAFSAGPRICVGKEFAYRQMMIFSAVLLGSYILKLRDENKVANYRTKFTHHIDGGLYVQASPRFANASP</sequence>
<keyword evidence="6 8" id="KW-0408">Iron</keyword>
<evidence type="ECO:0000256" key="4">
    <source>
        <dbReference type="ARBA" id="ARBA00022723"/>
    </source>
</evidence>
<dbReference type="GO" id="GO:0020037">
    <property type="term" value="F:heme binding"/>
    <property type="evidence" value="ECO:0007669"/>
    <property type="project" value="InterPro"/>
</dbReference>
<protein>
    <submittedName>
        <fullName evidence="10">Cytochrome P450, family 704, subfamily A, polypeptide 1</fullName>
    </submittedName>
</protein>
<dbReference type="Gene3D" id="1.10.630.10">
    <property type="entry name" value="Cytochrome P450"/>
    <property type="match status" value="1"/>
</dbReference>
<dbReference type="InterPro" id="IPR002401">
    <property type="entry name" value="Cyt_P450_E_grp-I"/>
</dbReference>
<keyword evidence="5 9" id="KW-0560">Oxidoreductase</keyword>
<evidence type="ECO:0000256" key="1">
    <source>
        <dbReference type="ARBA" id="ARBA00001971"/>
    </source>
</evidence>
<accession>A0A5H2Y6Y6</accession>
<dbReference type="PRINTS" id="PR00385">
    <property type="entry name" value="P450"/>
</dbReference>
<keyword evidence="4 8" id="KW-0479">Metal-binding</keyword>
<evidence type="ECO:0000256" key="3">
    <source>
        <dbReference type="ARBA" id="ARBA00022617"/>
    </source>
</evidence>
<gene>
    <name evidence="10" type="ORF">Prudu_1169S005500</name>
</gene>
<evidence type="ECO:0000256" key="8">
    <source>
        <dbReference type="PIRSR" id="PIRSR602401-1"/>
    </source>
</evidence>
<organism evidence="10">
    <name type="scientific">Prunus dulcis</name>
    <name type="common">Almond</name>
    <name type="synonym">Amygdalus dulcis</name>
    <dbReference type="NCBI Taxonomy" id="3755"/>
    <lineage>
        <taxon>Eukaryota</taxon>
        <taxon>Viridiplantae</taxon>
        <taxon>Streptophyta</taxon>
        <taxon>Embryophyta</taxon>
        <taxon>Tracheophyta</taxon>
        <taxon>Spermatophyta</taxon>
        <taxon>Magnoliopsida</taxon>
        <taxon>eudicotyledons</taxon>
        <taxon>Gunneridae</taxon>
        <taxon>Pentapetalae</taxon>
        <taxon>rosids</taxon>
        <taxon>fabids</taxon>
        <taxon>Rosales</taxon>
        <taxon>Rosaceae</taxon>
        <taxon>Amygdaloideae</taxon>
        <taxon>Amygdaleae</taxon>
        <taxon>Prunus</taxon>
    </lineage>
</organism>
<evidence type="ECO:0000256" key="2">
    <source>
        <dbReference type="ARBA" id="ARBA00010617"/>
    </source>
</evidence>
<dbReference type="InterPro" id="IPR036396">
    <property type="entry name" value="Cyt_P450_sf"/>
</dbReference>
<comment type="similarity">
    <text evidence="2 9">Belongs to the cytochrome P450 family.</text>
</comment>
<dbReference type="GO" id="GO:0006629">
    <property type="term" value="P:lipid metabolic process"/>
    <property type="evidence" value="ECO:0007669"/>
    <property type="project" value="UniProtKB-ARBA"/>
</dbReference>
<dbReference type="PROSITE" id="PS00086">
    <property type="entry name" value="CYTOCHROME_P450"/>
    <property type="match status" value="1"/>
</dbReference>
<dbReference type="InterPro" id="IPR001128">
    <property type="entry name" value="Cyt_P450"/>
</dbReference>
<evidence type="ECO:0000256" key="9">
    <source>
        <dbReference type="RuleBase" id="RU000461"/>
    </source>
</evidence>
<feature type="binding site" description="axial binding residue" evidence="8">
    <location>
        <position position="462"/>
    </location>
    <ligand>
        <name>heme</name>
        <dbReference type="ChEBI" id="CHEBI:30413"/>
    </ligand>
    <ligandPart>
        <name>Fe</name>
        <dbReference type="ChEBI" id="CHEBI:18248"/>
    </ligandPart>
</feature>
<keyword evidence="7 9" id="KW-0503">Monooxygenase</keyword>
<dbReference type="EMBL" id="AP021506">
    <property type="protein sequence ID" value="BBN69816.1"/>
    <property type="molecule type" value="Genomic_DNA"/>
</dbReference>
<dbReference type="GO" id="GO:0016705">
    <property type="term" value="F:oxidoreductase activity, acting on paired donors, with incorporation or reduction of molecular oxygen"/>
    <property type="evidence" value="ECO:0007669"/>
    <property type="project" value="InterPro"/>
</dbReference>
<dbReference type="PANTHER" id="PTHR24296">
    <property type="entry name" value="CYTOCHROME P450"/>
    <property type="match status" value="1"/>
</dbReference>
<dbReference type="PRINTS" id="PR00463">
    <property type="entry name" value="EP450I"/>
</dbReference>
<dbReference type="InterPro" id="IPR017972">
    <property type="entry name" value="Cyt_P450_CS"/>
</dbReference>
<evidence type="ECO:0000256" key="7">
    <source>
        <dbReference type="ARBA" id="ARBA00023033"/>
    </source>
</evidence>
<keyword evidence="3 8" id="KW-0349">Heme</keyword>
<evidence type="ECO:0000313" key="10">
    <source>
        <dbReference type="EMBL" id="BBN69816.1"/>
    </source>
</evidence>
<dbReference type="GO" id="GO:0004497">
    <property type="term" value="F:monooxygenase activity"/>
    <property type="evidence" value="ECO:0007669"/>
    <property type="project" value="UniProtKB-KW"/>
</dbReference>